<evidence type="ECO:0000259" key="5">
    <source>
        <dbReference type="PROSITE" id="PS50048"/>
    </source>
</evidence>
<evidence type="ECO:0000313" key="7">
    <source>
        <dbReference type="Proteomes" id="UP000186955"/>
    </source>
</evidence>
<comment type="caution">
    <text evidence="6">The sequence shown here is derived from an EMBL/GenBank/DDBJ whole genome shotgun (WGS) entry which is preliminary data.</text>
</comment>
<reference evidence="6 7" key="1">
    <citation type="submission" date="2016-10" db="EMBL/GenBank/DDBJ databases">
        <title>Genome sequence of the ascomycete fungus Penicillium subrubescens.</title>
        <authorList>
            <person name="De Vries R.P."/>
            <person name="Peng M."/>
            <person name="Dilokpimol A."/>
            <person name="Hilden K."/>
            <person name="Makela M.R."/>
            <person name="Grigoriev I."/>
            <person name="Riley R."/>
            <person name="Granchi Z."/>
        </authorList>
    </citation>
    <scope>NUCLEOTIDE SEQUENCE [LARGE SCALE GENOMIC DNA]</scope>
    <source>
        <strain evidence="6 7">CBS 132785</strain>
    </source>
</reference>
<dbReference type="InterPro" id="IPR001138">
    <property type="entry name" value="Zn2Cys6_DnaBD"/>
</dbReference>
<evidence type="ECO:0000256" key="1">
    <source>
        <dbReference type="ARBA" id="ARBA00023015"/>
    </source>
</evidence>
<dbReference type="OrthoDB" id="762982at2759"/>
<dbReference type="Proteomes" id="UP000186955">
    <property type="component" value="Unassembled WGS sequence"/>
</dbReference>
<evidence type="ECO:0000313" key="6">
    <source>
        <dbReference type="EMBL" id="OKP06063.1"/>
    </source>
</evidence>
<dbReference type="GO" id="GO:0000981">
    <property type="term" value="F:DNA-binding transcription factor activity, RNA polymerase II-specific"/>
    <property type="evidence" value="ECO:0007669"/>
    <property type="project" value="InterPro"/>
</dbReference>
<feature type="domain" description="Zn(2)-C6 fungal-type" evidence="5">
    <location>
        <begin position="25"/>
        <end position="57"/>
    </location>
</feature>
<dbReference type="EMBL" id="MNBE01000600">
    <property type="protein sequence ID" value="OKP06063.1"/>
    <property type="molecule type" value="Genomic_DNA"/>
</dbReference>
<evidence type="ECO:0000256" key="4">
    <source>
        <dbReference type="ARBA" id="ARBA00023242"/>
    </source>
</evidence>
<dbReference type="AlphaFoldDB" id="A0A1Q5U0R3"/>
<dbReference type="SUPFAM" id="SSF57701">
    <property type="entry name" value="Zn2/Cys6 DNA-binding domain"/>
    <property type="match status" value="1"/>
</dbReference>
<keyword evidence="3" id="KW-0804">Transcription</keyword>
<dbReference type="CDD" id="cd00067">
    <property type="entry name" value="GAL4"/>
    <property type="match status" value="1"/>
</dbReference>
<keyword evidence="1" id="KW-0805">Transcription regulation</keyword>
<keyword evidence="4" id="KW-0539">Nucleus</keyword>
<organism evidence="6 7">
    <name type="scientific">Penicillium subrubescens</name>
    <dbReference type="NCBI Taxonomy" id="1316194"/>
    <lineage>
        <taxon>Eukaryota</taxon>
        <taxon>Fungi</taxon>
        <taxon>Dikarya</taxon>
        <taxon>Ascomycota</taxon>
        <taxon>Pezizomycotina</taxon>
        <taxon>Eurotiomycetes</taxon>
        <taxon>Eurotiomycetidae</taxon>
        <taxon>Eurotiales</taxon>
        <taxon>Aspergillaceae</taxon>
        <taxon>Penicillium</taxon>
    </lineage>
</organism>
<dbReference type="Gene3D" id="4.10.240.10">
    <property type="entry name" value="Zn(2)-C6 fungal-type DNA-binding domain"/>
    <property type="match status" value="1"/>
</dbReference>
<accession>A0A1Q5U0R3</accession>
<evidence type="ECO:0000256" key="2">
    <source>
        <dbReference type="ARBA" id="ARBA00023125"/>
    </source>
</evidence>
<dbReference type="InterPro" id="IPR036864">
    <property type="entry name" value="Zn2-C6_fun-type_DNA-bd_sf"/>
</dbReference>
<dbReference type="PROSITE" id="PS00463">
    <property type="entry name" value="ZN2_CY6_FUNGAL_1"/>
    <property type="match status" value="1"/>
</dbReference>
<dbReference type="GO" id="GO:0003677">
    <property type="term" value="F:DNA binding"/>
    <property type="evidence" value="ECO:0007669"/>
    <property type="project" value="UniProtKB-KW"/>
</dbReference>
<keyword evidence="7" id="KW-1185">Reference proteome</keyword>
<protein>
    <recommendedName>
        <fullName evidence="5">Zn(2)-C6 fungal-type domain-containing protein</fullName>
    </recommendedName>
</protein>
<proteinExistence type="predicted"/>
<name>A0A1Q5U0R3_9EURO</name>
<keyword evidence="2" id="KW-0238">DNA-binding</keyword>
<sequence length="504" mass="56003">MTSMTFQGIGISGDESSSKLTRVRPCLPCRAAKTACSRESPTCGACLKRKRPSSCIYENSSPVNGTGTRQKGILNTQTNTNSTPREQSFADAVQHAKDGLEPPQTITEALCIHVSQSANLRNVEISEPLSPAENEDSTTSTALTLESIDEGMARHEFQSPGMSQAMQETKLFSQIHLQVSLPASYTIQIPKADCSEPTTTTRTLYQLLLVLNYLFVAVMLLRDEGSLHQIIRRDEVDWDRSFVPQYGRLRSWLTAARRALTESSHLSAVSAEDVELQIKYLLFALSQHASPPSTFLSFNCAQSRPPYRPFGTKASVALICYAFMGIKACEMNGYDRKEIWALDDVALRTMVLRVNESPLFPAQVTLSQIHSLIVGLQRAFQVEEIRVASTKPQILRLDQDSQIANYYRSAFSALDPELLPKLSFMIPRTVTPANVTTEDSLTAIAKFFSESDSVKDLEAAVAQIPEIEASRPDRLVVTEMFHVKAWHHAYLRCSCGESFFAERS</sequence>
<dbReference type="GO" id="GO:0008270">
    <property type="term" value="F:zinc ion binding"/>
    <property type="evidence" value="ECO:0007669"/>
    <property type="project" value="InterPro"/>
</dbReference>
<gene>
    <name evidence="6" type="ORF">PENSUB_6514</name>
</gene>
<evidence type="ECO:0000256" key="3">
    <source>
        <dbReference type="ARBA" id="ARBA00023163"/>
    </source>
</evidence>
<dbReference type="PROSITE" id="PS50048">
    <property type="entry name" value="ZN2_CY6_FUNGAL_2"/>
    <property type="match status" value="1"/>
</dbReference>